<reference evidence="5 6" key="1">
    <citation type="submission" date="2020-02" db="EMBL/GenBank/DDBJ databases">
        <authorList>
            <person name="Chen W.-M."/>
        </authorList>
    </citation>
    <scope>NUCLEOTIDE SEQUENCE [LARGE SCALE GENOMIC DNA]</scope>
    <source>
        <strain evidence="5 6">TWA-26</strain>
    </source>
</reference>
<feature type="domain" description="COR" evidence="4">
    <location>
        <begin position="475"/>
        <end position="586"/>
    </location>
</feature>
<dbReference type="Gene3D" id="3.40.50.300">
    <property type="entry name" value="P-loop containing nucleotide triphosphate hydrolases"/>
    <property type="match status" value="1"/>
</dbReference>
<keyword evidence="3" id="KW-0812">Transmembrane</keyword>
<dbReference type="InterPro" id="IPR050836">
    <property type="entry name" value="SDS22/Internalin_LRR"/>
</dbReference>
<dbReference type="Pfam" id="PF16095">
    <property type="entry name" value="COR-A"/>
    <property type="match status" value="1"/>
</dbReference>
<protein>
    <recommendedName>
        <fullName evidence="4">COR domain-containing protein</fullName>
    </recommendedName>
</protein>
<dbReference type="PRINTS" id="PR00449">
    <property type="entry name" value="RASTRNSFRMNG"/>
</dbReference>
<dbReference type="InterPro" id="IPR032675">
    <property type="entry name" value="LRR_dom_sf"/>
</dbReference>
<dbReference type="SUPFAM" id="SSF52540">
    <property type="entry name" value="P-loop containing nucleoside triphosphate hydrolases"/>
    <property type="match status" value="1"/>
</dbReference>
<dbReference type="EMBL" id="JAAJBV010000002">
    <property type="protein sequence ID" value="NHM03786.1"/>
    <property type="molecule type" value="Genomic_DNA"/>
</dbReference>
<dbReference type="Pfam" id="PF08477">
    <property type="entry name" value="Roc"/>
    <property type="match status" value="1"/>
</dbReference>
<keyword evidence="3" id="KW-1133">Transmembrane helix</keyword>
<dbReference type="SMART" id="SM00175">
    <property type="entry name" value="RAB"/>
    <property type="match status" value="1"/>
</dbReference>
<evidence type="ECO:0000313" key="6">
    <source>
        <dbReference type="Proteomes" id="UP000761423"/>
    </source>
</evidence>
<dbReference type="InterPro" id="IPR027417">
    <property type="entry name" value="P-loop_NTPase"/>
</dbReference>
<dbReference type="PROSITE" id="PS51450">
    <property type="entry name" value="LRR"/>
    <property type="match status" value="2"/>
</dbReference>
<evidence type="ECO:0000256" key="1">
    <source>
        <dbReference type="ARBA" id="ARBA00022614"/>
    </source>
</evidence>
<dbReference type="PANTHER" id="PTHR46652">
    <property type="entry name" value="LEUCINE-RICH REPEAT AND IQ DOMAIN-CONTAINING PROTEIN 1-RELATED"/>
    <property type="match status" value="1"/>
</dbReference>
<organism evidence="5 6">
    <name type="scientific">Flavobacterium celericrescens</name>
    <dbReference type="NCBI Taxonomy" id="2709780"/>
    <lineage>
        <taxon>Bacteria</taxon>
        <taxon>Pseudomonadati</taxon>
        <taxon>Bacteroidota</taxon>
        <taxon>Flavobacteriia</taxon>
        <taxon>Flavobacteriales</taxon>
        <taxon>Flavobacteriaceae</taxon>
        <taxon>Flavobacterium</taxon>
    </lineage>
</organism>
<accession>A0ABX0I9H3</accession>
<dbReference type="SUPFAM" id="SSF52058">
    <property type="entry name" value="L domain-like"/>
    <property type="match status" value="1"/>
</dbReference>
<sequence length="954" mass="112573">MNNEIDLTFLKDFNNLKKLRVEISSKENLQLISEISGLNDLVIYISNIEDLDSLKKLKELTSLTFSTSSENNNINFIKELSKLKFLSIHPSGLIDLSPISFLDKLEILMVYSLKLNNIDEIGKLKNLKFLDLDCCEIKEPGFIGELIKLKTLRLKLNGISNLSFLKKLIKIKNLNIKSNPISDITIIGELKNLEYVRIKRTKVSDISPLRHLNKLKKVDLEENEISDITDLLKNDSLKSVNLRGNKKIEIDFPKEVLEAGWEAIKQYSQKAKERIPFKNIKVLLLGNPNIGKSNLLEYLETNEVPILNDSTHGVRYKHIVLNDINFHVWDFGGQEYFHATHKLFFSPNALNIILWGKDIPRNSDEIENQFFNLDYWLRIVEQLNYKSKKEEVLIIENKIDLNNPINQETILNQKKLSENYKILNLSFTNFSLLNLKRTEIFKSIFLEKAESIMSKFNYPAFYEVFWRRIQELNKDFVTVNEINNRPSKENAIAALKVFHNMGMLLYFHELIPDKVFCKPQVLLELLYEKILSKEKKDRLTQREIEESITKNSLELSVEEVVNLLKYFDLIFEINDEKDVYFIPQYLKPINPHIKDLKEQIFIGSNIKIIGDNYLMSVAMQKIFSKYGSFVSKDDNEYRFWRNGIIIKKDGCVLMIELNREKQTIEIYQDKEGKNLILQKEIVDFILDLPEDVDSPKRNFDNHRNKRWRDVLNFDDEDYSPHFSERIQEYDGYLEEFESRNWENKYNWVSTFFNVYVSIDCVFFADWKKIKENEDLSEINFCNEIGEFKKVNVKEYCYLIDKKNMQEDENNRALVKEVNSVTNNFNAPVNIGILGNDGKIEEFKVVNQELPNSKSKPGLTNDELIAVKKWKNNAIKGFVLYFLFSMFLAYNYIQETSYIMNKLEWNNFKQNEFSKLIIFVWSCLGVYLFYKLIYDRFFDPSKENSYIDLYRKRKK</sequence>
<dbReference type="InterPro" id="IPR032171">
    <property type="entry name" value="COR-A"/>
</dbReference>
<dbReference type="PANTHER" id="PTHR46652:SF3">
    <property type="entry name" value="LEUCINE-RICH REPEAT-CONTAINING PROTEIN 9"/>
    <property type="match status" value="1"/>
</dbReference>
<feature type="transmembrane region" description="Helical" evidence="3">
    <location>
        <begin position="912"/>
        <end position="932"/>
    </location>
</feature>
<dbReference type="RefSeq" id="WP_166235797.1">
    <property type="nucleotide sequence ID" value="NZ_JAAJBV010000002.1"/>
</dbReference>
<keyword evidence="6" id="KW-1185">Reference proteome</keyword>
<evidence type="ECO:0000313" key="5">
    <source>
        <dbReference type="EMBL" id="NHM03786.1"/>
    </source>
</evidence>
<evidence type="ECO:0000256" key="3">
    <source>
        <dbReference type="SAM" id="Phobius"/>
    </source>
</evidence>
<feature type="transmembrane region" description="Helical" evidence="3">
    <location>
        <begin position="873"/>
        <end position="892"/>
    </location>
</feature>
<dbReference type="Proteomes" id="UP000761423">
    <property type="component" value="Unassembled WGS sequence"/>
</dbReference>
<evidence type="ECO:0000256" key="2">
    <source>
        <dbReference type="ARBA" id="ARBA00022737"/>
    </source>
</evidence>
<evidence type="ECO:0000259" key="4">
    <source>
        <dbReference type="Pfam" id="PF16095"/>
    </source>
</evidence>
<dbReference type="Gene3D" id="3.80.10.10">
    <property type="entry name" value="Ribonuclease Inhibitor"/>
    <property type="match status" value="2"/>
</dbReference>
<name>A0ABX0I9H3_9FLAO</name>
<keyword evidence="2" id="KW-0677">Repeat</keyword>
<gene>
    <name evidence="5" type="ORF">G4L40_03605</name>
</gene>
<keyword evidence="3" id="KW-0472">Membrane</keyword>
<dbReference type="InterPro" id="IPR001611">
    <property type="entry name" value="Leu-rich_rpt"/>
</dbReference>
<comment type="caution">
    <text evidence="5">The sequence shown here is derived from an EMBL/GenBank/DDBJ whole genome shotgun (WGS) entry which is preliminary data.</text>
</comment>
<keyword evidence="1" id="KW-0433">Leucine-rich repeat</keyword>
<proteinExistence type="predicted"/>